<organism evidence="1 2">
    <name type="scientific">Cellulomonas terrae</name>
    <dbReference type="NCBI Taxonomy" id="311234"/>
    <lineage>
        <taxon>Bacteria</taxon>
        <taxon>Bacillati</taxon>
        <taxon>Actinomycetota</taxon>
        <taxon>Actinomycetes</taxon>
        <taxon>Micrococcales</taxon>
        <taxon>Cellulomonadaceae</taxon>
        <taxon>Cellulomonas</taxon>
    </lineage>
</organism>
<evidence type="ECO:0008006" key="3">
    <source>
        <dbReference type="Google" id="ProtNLM"/>
    </source>
</evidence>
<dbReference type="Proteomes" id="UP000321049">
    <property type="component" value="Unassembled WGS sequence"/>
</dbReference>
<evidence type="ECO:0000313" key="1">
    <source>
        <dbReference type="EMBL" id="GEL99316.1"/>
    </source>
</evidence>
<dbReference type="AlphaFoldDB" id="A0A511JMW3"/>
<reference evidence="1 2" key="1">
    <citation type="submission" date="2019-07" db="EMBL/GenBank/DDBJ databases">
        <title>Whole genome shotgun sequence of Cellulomonas terrae NBRC 100819.</title>
        <authorList>
            <person name="Hosoyama A."/>
            <person name="Uohara A."/>
            <person name="Ohji S."/>
            <person name="Ichikawa N."/>
        </authorList>
    </citation>
    <scope>NUCLEOTIDE SEQUENCE [LARGE SCALE GENOMIC DNA]</scope>
    <source>
        <strain evidence="1 2">NBRC 100819</strain>
    </source>
</reference>
<keyword evidence="2" id="KW-1185">Reference proteome</keyword>
<protein>
    <recommendedName>
        <fullName evidence="3">Polyketide cyclase / dehydrase and lipid transport</fullName>
    </recommendedName>
</protein>
<gene>
    <name evidence="1" type="ORF">CTE05_28630</name>
</gene>
<accession>A0A511JMW3</accession>
<evidence type="ECO:0000313" key="2">
    <source>
        <dbReference type="Proteomes" id="UP000321049"/>
    </source>
</evidence>
<comment type="caution">
    <text evidence="1">The sequence shown here is derived from an EMBL/GenBank/DDBJ whole genome shotgun (WGS) entry which is preliminary data.</text>
</comment>
<name>A0A511JMW3_9CELL</name>
<dbReference type="OrthoDB" id="4827524at2"/>
<dbReference type="RefSeq" id="WP_146846978.1">
    <property type="nucleotide sequence ID" value="NZ_BJWH01000016.1"/>
</dbReference>
<proteinExistence type="predicted"/>
<sequence>MIPKETSASIELPVPRDDAWRALVGAAGGQDRLWRFEHTDVVLDAVTPGEAAGGDGRWEDLDFRVAVHLVPMGADRTLVLFTAEATEEPHGVRSTAHASAAHRRARRDLEAMALAVGQQVSERQEG</sequence>
<dbReference type="EMBL" id="BJWH01000016">
    <property type="protein sequence ID" value="GEL99316.1"/>
    <property type="molecule type" value="Genomic_DNA"/>
</dbReference>
<dbReference type="SUPFAM" id="SSF55961">
    <property type="entry name" value="Bet v1-like"/>
    <property type="match status" value="1"/>
</dbReference>